<evidence type="ECO:0000313" key="2">
    <source>
        <dbReference type="EMBL" id="KAF9943773.1"/>
    </source>
</evidence>
<evidence type="ECO:0000313" key="3">
    <source>
        <dbReference type="Proteomes" id="UP000749646"/>
    </source>
</evidence>
<evidence type="ECO:0000256" key="1">
    <source>
        <dbReference type="SAM" id="MobiDB-lite"/>
    </source>
</evidence>
<comment type="caution">
    <text evidence="2">The sequence shown here is derived from an EMBL/GenBank/DDBJ whole genome shotgun (WGS) entry which is preliminary data.</text>
</comment>
<feature type="region of interest" description="Disordered" evidence="1">
    <location>
        <begin position="1"/>
        <end position="33"/>
    </location>
</feature>
<gene>
    <name evidence="2" type="ORF">BGZ65_000319</name>
</gene>
<reference evidence="2" key="1">
    <citation type="journal article" date="2020" name="Fungal Divers.">
        <title>Resolving the Mortierellaceae phylogeny through synthesis of multi-gene phylogenetics and phylogenomics.</title>
        <authorList>
            <person name="Vandepol N."/>
            <person name="Liber J."/>
            <person name="Desiro A."/>
            <person name="Na H."/>
            <person name="Kennedy M."/>
            <person name="Barry K."/>
            <person name="Grigoriev I.V."/>
            <person name="Miller A.N."/>
            <person name="O'Donnell K."/>
            <person name="Stajich J.E."/>
            <person name="Bonito G."/>
        </authorList>
    </citation>
    <scope>NUCLEOTIDE SEQUENCE</scope>
    <source>
        <strain evidence="2">MES-2147</strain>
    </source>
</reference>
<organism evidence="2 3">
    <name type="scientific">Modicella reniformis</name>
    <dbReference type="NCBI Taxonomy" id="1440133"/>
    <lineage>
        <taxon>Eukaryota</taxon>
        <taxon>Fungi</taxon>
        <taxon>Fungi incertae sedis</taxon>
        <taxon>Mucoromycota</taxon>
        <taxon>Mortierellomycotina</taxon>
        <taxon>Mortierellomycetes</taxon>
        <taxon>Mortierellales</taxon>
        <taxon>Mortierellaceae</taxon>
        <taxon>Modicella</taxon>
    </lineage>
</organism>
<keyword evidence="3" id="KW-1185">Reference proteome</keyword>
<dbReference type="AlphaFoldDB" id="A0A9P6LUY5"/>
<protein>
    <submittedName>
        <fullName evidence="2">Uncharacterized protein</fullName>
    </submittedName>
</protein>
<proteinExistence type="predicted"/>
<feature type="non-terminal residue" evidence="2">
    <location>
        <position position="63"/>
    </location>
</feature>
<dbReference type="EMBL" id="JAAAHW010008865">
    <property type="protein sequence ID" value="KAF9943773.1"/>
    <property type="molecule type" value="Genomic_DNA"/>
</dbReference>
<sequence length="63" mass="7047">MSARSGYSYQSNSGTLGAREFDPSAEFPPTTPADLRAMDFETLLEAAEKEQMKGWEDLMAQKR</sequence>
<feature type="compositionally biased region" description="Polar residues" evidence="1">
    <location>
        <begin position="1"/>
        <end position="15"/>
    </location>
</feature>
<dbReference type="OrthoDB" id="2444153at2759"/>
<dbReference type="Proteomes" id="UP000749646">
    <property type="component" value="Unassembled WGS sequence"/>
</dbReference>
<name>A0A9P6LUY5_9FUNG</name>
<accession>A0A9P6LUY5</accession>